<proteinExistence type="predicted"/>
<gene>
    <name evidence="1" type="ORF">MAR_008348</name>
</gene>
<name>A0ABY7DVP7_MYAAR</name>
<accession>A0ABY7DVP7</accession>
<dbReference type="PANTHER" id="PTHR15460">
    <property type="entry name" value="PEROXISOMAL MEMBRANE PROTEIN 4"/>
    <property type="match status" value="1"/>
</dbReference>
<evidence type="ECO:0000313" key="1">
    <source>
        <dbReference type="EMBL" id="WAR01790.1"/>
    </source>
</evidence>
<dbReference type="EMBL" id="CP111015">
    <property type="protein sequence ID" value="WAR01790.1"/>
    <property type="molecule type" value="Genomic_DNA"/>
</dbReference>
<dbReference type="InterPro" id="IPR019531">
    <property type="entry name" value="Pmp4"/>
</dbReference>
<organism evidence="1 2">
    <name type="scientific">Mya arenaria</name>
    <name type="common">Soft-shell clam</name>
    <dbReference type="NCBI Taxonomy" id="6604"/>
    <lineage>
        <taxon>Eukaryota</taxon>
        <taxon>Metazoa</taxon>
        <taxon>Spiralia</taxon>
        <taxon>Lophotrochozoa</taxon>
        <taxon>Mollusca</taxon>
        <taxon>Bivalvia</taxon>
        <taxon>Autobranchia</taxon>
        <taxon>Heteroconchia</taxon>
        <taxon>Euheterodonta</taxon>
        <taxon>Imparidentia</taxon>
        <taxon>Neoheterodontei</taxon>
        <taxon>Myida</taxon>
        <taxon>Myoidea</taxon>
        <taxon>Myidae</taxon>
        <taxon>Mya</taxon>
    </lineage>
</organism>
<dbReference type="Proteomes" id="UP001164746">
    <property type="component" value="Chromosome 4"/>
</dbReference>
<dbReference type="Pfam" id="PF02466">
    <property type="entry name" value="Tim17"/>
    <property type="match status" value="1"/>
</dbReference>
<dbReference type="SUPFAM" id="SSF51161">
    <property type="entry name" value="Trimeric LpxA-like enzymes"/>
    <property type="match status" value="1"/>
</dbReference>
<evidence type="ECO:0000313" key="2">
    <source>
        <dbReference type="Proteomes" id="UP001164746"/>
    </source>
</evidence>
<reference evidence="1" key="1">
    <citation type="submission" date="2022-11" db="EMBL/GenBank/DDBJ databases">
        <title>Centuries of genome instability and evolution in soft-shell clam transmissible cancer (bioRxiv).</title>
        <authorList>
            <person name="Hart S.F.M."/>
            <person name="Yonemitsu M.A."/>
            <person name="Giersch R.M."/>
            <person name="Beal B.F."/>
            <person name="Arriagada G."/>
            <person name="Davis B.W."/>
            <person name="Ostrander E.A."/>
            <person name="Goff S.P."/>
            <person name="Metzger M.J."/>
        </authorList>
    </citation>
    <scope>NUCLEOTIDE SEQUENCE</scope>
    <source>
        <strain evidence="1">MELC-2E11</strain>
        <tissue evidence="1">Siphon/mantle</tissue>
    </source>
</reference>
<sequence length="309" mass="35301">MSSPISTAVTLIFLLRHRSTTRDTRIPPGAHVHHQGYTYTAWGTRAPPGAHVHHQGYTYTTRDTRIPPGVYVYHQGNTYTTRDTRIPPGVHVHYQGYTFTTMGTRTLPGTSVHHQGHMFTTGDTHKPLGVHVHPHGYTHTSRSHDQNMAASINKFLLSEKNKPFLAALKGLRNGAVLEEKLKFILEATFTHSKNLAAFVFLYKSMTGIMEHFQSEKSQIHSFIAAFIGGYFVFGKYNKVNEQLAVKRGYIPAPQGDTFPWFAAIVWGIVLWEFEYEKDTLQPSLRSSMTYLYHDSNYWTSLKNFFWHNK</sequence>
<dbReference type="PANTHER" id="PTHR15460:SF3">
    <property type="entry name" value="PEROXISOMAL MEMBRANE PROTEIN 4"/>
    <property type="match status" value="1"/>
</dbReference>
<dbReference type="InterPro" id="IPR011004">
    <property type="entry name" value="Trimer_LpxA-like_sf"/>
</dbReference>
<protein>
    <submittedName>
        <fullName evidence="1">PXMP4-like protein</fullName>
    </submittedName>
</protein>
<keyword evidence="2" id="KW-1185">Reference proteome</keyword>